<dbReference type="OrthoDB" id="9795769at2"/>
<evidence type="ECO:0000256" key="23">
    <source>
        <dbReference type="RuleBase" id="RU003657"/>
    </source>
</evidence>
<dbReference type="GO" id="GO:0005737">
    <property type="term" value="C:cytoplasm"/>
    <property type="evidence" value="ECO:0007669"/>
    <property type="project" value="UniProtKB-SubCell"/>
</dbReference>
<dbReference type="InterPro" id="IPR002496">
    <property type="entry name" value="PRib_AMP_CycHydrolase_dom"/>
</dbReference>
<evidence type="ECO:0000256" key="13">
    <source>
        <dbReference type="ARBA" id="ARBA00012721"/>
    </source>
</evidence>
<dbReference type="InterPro" id="IPR021130">
    <property type="entry name" value="PRib-ATP_PPHydrolase-like"/>
</dbReference>
<dbReference type="Proteomes" id="UP000000503">
    <property type="component" value="Chromosome"/>
</dbReference>
<dbReference type="UniPathway" id="UPA00031">
    <property type="reaction ID" value="UER00007"/>
</dbReference>
<dbReference type="SUPFAM" id="SSF51366">
    <property type="entry name" value="Ribulose-phoshate binding barrel"/>
    <property type="match status" value="1"/>
</dbReference>
<evidence type="ECO:0000256" key="19">
    <source>
        <dbReference type="ARBA" id="ARBA00022840"/>
    </source>
</evidence>
<comment type="pathway">
    <text evidence="6">Amino-acid biosynthesis; L-histidine biosynthesis; L-histidine from 5-phospho-alpha-D-ribose 1-diphosphate: step 3/9.</text>
</comment>
<comment type="similarity">
    <text evidence="9">In the N-terminal section; belongs to the PRA-CH family.</text>
</comment>
<dbReference type="InterPro" id="IPR006062">
    <property type="entry name" value="His_biosynth"/>
</dbReference>
<dbReference type="STRING" id="744872.Spica_2436"/>
<dbReference type="GO" id="GO:0005524">
    <property type="term" value="F:ATP binding"/>
    <property type="evidence" value="ECO:0007669"/>
    <property type="project" value="UniProtKB-KW"/>
</dbReference>
<dbReference type="NCBIfam" id="NF002747">
    <property type="entry name" value="PRK02759.1"/>
    <property type="match status" value="1"/>
</dbReference>
<dbReference type="InterPro" id="IPR013785">
    <property type="entry name" value="Aldolase_TIM"/>
</dbReference>
<keyword evidence="17" id="KW-0547">Nucleotide-binding</keyword>
<accession>F8F498</accession>
<keyword evidence="21 25" id="KW-0413">Isomerase</keyword>
<evidence type="ECO:0000256" key="17">
    <source>
        <dbReference type="ARBA" id="ARBA00022741"/>
    </source>
</evidence>
<dbReference type="GO" id="GO:0004636">
    <property type="term" value="F:phosphoribosyl-ATP diphosphatase activity"/>
    <property type="evidence" value="ECO:0007669"/>
    <property type="project" value="UniProtKB-EC"/>
</dbReference>
<comment type="catalytic activity">
    <reaction evidence="3">
        <text>1-(5-phospho-beta-D-ribosyl)-ATP + H2O = 1-(5-phospho-beta-D-ribosyl)-5'-AMP + diphosphate + H(+)</text>
        <dbReference type="Rhea" id="RHEA:22828"/>
        <dbReference type="ChEBI" id="CHEBI:15377"/>
        <dbReference type="ChEBI" id="CHEBI:15378"/>
        <dbReference type="ChEBI" id="CHEBI:33019"/>
        <dbReference type="ChEBI" id="CHEBI:59457"/>
        <dbReference type="ChEBI" id="CHEBI:73183"/>
        <dbReference type="EC" id="3.6.1.31"/>
    </reaction>
</comment>
<evidence type="ECO:0000256" key="15">
    <source>
        <dbReference type="ARBA" id="ARBA00022490"/>
    </source>
</evidence>
<dbReference type="EC" id="3.6.1.31" evidence="11"/>
<dbReference type="eggNOG" id="COG0106">
    <property type="taxonomic scope" value="Bacteria"/>
</dbReference>
<evidence type="ECO:0000256" key="21">
    <source>
        <dbReference type="ARBA" id="ARBA00023235"/>
    </source>
</evidence>
<dbReference type="Gene3D" id="1.10.287.1080">
    <property type="entry name" value="MazG-like"/>
    <property type="match status" value="1"/>
</dbReference>
<keyword evidence="18 25" id="KW-0378">Hydrolase</keyword>
<dbReference type="Pfam" id="PF01503">
    <property type="entry name" value="PRA-PH"/>
    <property type="match status" value="1"/>
</dbReference>
<dbReference type="CDD" id="cd11546">
    <property type="entry name" value="NTP-PPase_His4"/>
    <property type="match status" value="1"/>
</dbReference>
<dbReference type="EC" id="3.5.4.19" evidence="13"/>
<evidence type="ECO:0000256" key="18">
    <source>
        <dbReference type="ARBA" id="ARBA00022801"/>
    </source>
</evidence>
<evidence type="ECO:0000256" key="1">
    <source>
        <dbReference type="ARBA" id="ARBA00000024"/>
    </source>
</evidence>
<evidence type="ECO:0000259" key="24">
    <source>
        <dbReference type="Pfam" id="PF01502"/>
    </source>
</evidence>
<evidence type="ECO:0000256" key="12">
    <source>
        <dbReference type="ARBA" id="ARBA00012550"/>
    </source>
</evidence>
<reference evidence="26" key="1">
    <citation type="journal article" date="2013" name="Stand. Genomic Sci.">
        <title>Genome sequence of the thermophilic fresh-water bacterium Spirochaeta caldaria type strain (H1(T)), reclassification of Spirochaeta caldaria, Spirochaeta stenostrepta, and Spirochaeta zuelzerae in the genus Treponema as Treponema caldaria comb. nov., Treponema stenostrepta comb. nov., and Treponema zuelzerae comb. nov., and emendation of the genus Treponema.</title>
        <authorList>
            <person name="Abt B."/>
            <person name="Goker M."/>
            <person name="Scheuner C."/>
            <person name="Han C."/>
            <person name="Lu M."/>
            <person name="Misra M."/>
            <person name="Lapidus A."/>
            <person name="Nolan M."/>
            <person name="Lucas S."/>
            <person name="Hammon N."/>
            <person name="Deshpande S."/>
            <person name="Cheng J.F."/>
            <person name="Tapia R."/>
            <person name="Goodwin L.A."/>
            <person name="Pitluck S."/>
            <person name="Liolios K."/>
            <person name="Pagani I."/>
            <person name="Ivanova N."/>
            <person name="Mavromatis K."/>
            <person name="Mikhailova N."/>
            <person name="Huntemann M."/>
            <person name="Pati A."/>
            <person name="Chen A."/>
            <person name="Palaniappan K."/>
            <person name="Land M."/>
            <person name="Hauser L."/>
            <person name="Jeffries C.D."/>
            <person name="Rohde M."/>
            <person name="Spring S."/>
            <person name="Gronow S."/>
            <person name="Detter J.C."/>
            <person name="Bristow J."/>
            <person name="Eisen J.A."/>
            <person name="Markowitz V."/>
            <person name="Hugenholtz P."/>
            <person name="Kyrpides N.C."/>
            <person name="Woyke T."/>
            <person name="Klenk H.P."/>
        </authorList>
    </citation>
    <scope>NUCLEOTIDE SEQUENCE</scope>
    <source>
        <strain evidence="26">ATCC 51460 / DSM 7334 / H1</strain>
    </source>
</reference>
<dbReference type="eggNOG" id="COG0139">
    <property type="taxonomic scope" value="Bacteria"/>
</dbReference>
<gene>
    <name evidence="25" type="ordered locus">Spica_2436</name>
</gene>
<evidence type="ECO:0000256" key="7">
    <source>
        <dbReference type="ARBA" id="ARBA00005204"/>
    </source>
</evidence>
<protein>
    <recommendedName>
        <fullName evidence="14">Histidine biosynthesis bifunctional protein HisIE</fullName>
        <ecNumber evidence="13">3.5.4.19</ecNumber>
        <ecNumber evidence="11">3.6.1.31</ecNumber>
        <ecNumber evidence="12">5.3.1.16</ecNumber>
    </recommendedName>
</protein>
<comment type="pathway">
    <text evidence="7">Amino-acid biosynthesis; L-histidine biosynthesis; L-histidine from 5-phospho-alpha-D-ribose 1-diphosphate: step 2/9.</text>
</comment>
<comment type="pathway">
    <text evidence="5">Amino-acid biosynthesis; L-histidine biosynthesis; L-histidine from 5-phospho-alpha-D-ribose 1-diphosphate: step 4/9.</text>
</comment>
<dbReference type="NCBIfam" id="TIGR03188">
    <property type="entry name" value="histidine_hisI"/>
    <property type="match status" value="1"/>
</dbReference>
<dbReference type="Pfam" id="PF00977">
    <property type="entry name" value="His_biosynth"/>
    <property type="match status" value="1"/>
</dbReference>
<evidence type="ECO:0000256" key="16">
    <source>
        <dbReference type="ARBA" id="ARBA00022605"/>
    </source>
</evidence>
<sequence length="423" mass="46485">MVIASIDIQNGKVVQLKQGSQLMLEREDAAELAAEFDKYGEVAVIDLDAAMKTGSNDELVKSLLRRADCRVGGGIATVERAAELVSLGAKKVIIGSKAFRTSGDSFGINTAFLEALAKKIGRERVIVAVDARDGEIVVDGWKTPTGLPLIESAKALEPYVGELLYTCVEREGTMTGTNLDSIRSLREAVSCLVTVAGGVSTLEEIEAIARLGCDVQLGMALYTGKINLADAFIASLSWNQAWQEGKLLPVVAQAPDGQVLMLGYTDREALAETFKRGNLCFHSRSRNKLWMKGESSGNTLKLIRLRADCDRDTILATVEPTGPTCHTGNWTCFTDQRYTWELLQNIVTERFRNPKPGSYTATLDDERVREKVMEEAEEVCTAKTHDEIIWEVADLLYFTTVLMTRAGVSVVEVMAELDRRHKK</sequence>
<dbReference type="InterPro" id="IPR023016">
    <property type="entry name" value="HisA/PriA"/>
</dbReference>
<dbReference type="GO" id="GO:0003949">
    <property type="term" value="F:1-(5-phosphoribosyl)-5-[(5-phosphoribosylamino)methylideneamino]imidazole-4-carboxamide isomerase activity"/>
    <property type="evidence" value="ECO:0007669"/>
    <property type="project" value="UniProtKB-EC"/>
</dbReference>
<evidence type="ECO:0000313" key="25">
    <source>
        <dbReference type="EMBL" id="AEJ20545.1"/>
    </source>
</evidence>
<dbReference type="PANTHER" id="PTHR42945">
    <property type="entry name" value="HISTIDINE BIOSYNTHESIS BIFUNCTIONAL PROTEIN"/>
    <property type="match status" value="1"/>
</dbReference>
<dbReference type="InterPro" id="IPR038019">
    <property type="entry name" value="PRib_AMP_CycHydrolase_sf"/>
</dbReference>
<keyword evidence="19" id="KW-0067">ATP-binding</keyword>
<evidence type="ECO:0000256" key="6">
    <source>
        <dbReference type="ARBA" id="ARBA00005169"/>
    </source>
</evidence>
<comment type="subcellular location">
    <subcellularLocation>
        <location evidence="4">Cytoplasm</location>
    </subcellularLocation>
</comment>
<feature type="domain" description="Phosphoribosyl-AMP cyclohydrolase" evidence="24">
    <location>
        <begin position="261"/>
        <end position="333"/>
    </location>
</feature>
<dbReference type="AlphaFoldDB" id="F8F498"/>
<comment type="similarity">
    <text evidence="10 23">Belongs to the HisA/HisF family.</text>
</comment>
<keyword evidence="20 23" id="KW-0368">Histidine biosynthesis</keyword>
<evidence type="ECO:0000313" key="26">
    <source>
        <dbReference type="Proteomes" id="UP000000503"/>
    </source>
</evidence>
<name>F8F498_GRAC1</name>
<keyword evidence="22" id="KW-0511">Multifunctional enzyme</keyword>
<evidence type="ECO:0000256" key="22">
    <source>
        <dbReference type="ARBA" id="ARBA00023268"/>
    </source>
</evidence>
<evidence type="ECO:0000256" key="9">
    <source>
        <dbReference type="ARBA" id="ARBA00008299"/>
    </source>
</evidence>
<comment type="catalytic activity">
    <reaction evidence="1">
        <text>1-(5-phospho-beta-D-ribosyl)-5'-AMP + H2O = 1-(5-phospho-beta-D-ribosyl)-5-[(5-phospho-beta-D-ribosylamino)methylideneamino]imidazole-4-carboxamide</text>
        <dbReference type="Rhea" id="RHEA:20049"/>
        <dbReference type="ChEBI" id="CHEBI:15377"/>
        <dbReference type="ChEBI" id="CHEBI:58435"/>
        <dbReference type="ChEBI" id="CHEBI:59457"/>
        <dbReference type="EC" id="3.5.4.19"/>
    </reaction>
</comment>
<comment type="similarity">
    <text evidence="8">In the C-terminal section; belongs to the PRA-PH family.</text>
</comment>
<evidence type="ECO:0000256" key="4">
    <source>
        <dbReference type="ARBA" id="ARBA00004496"/>
    </source>
</evidence>
<proteinExistence type="inferred from homology"/>
<dbReference type="HOGENOM" id="CLU_048577_0_2_12"/>
<dbReference type="SUPFAM" id="SSF101386">
    <property type="entry name" value="all-alpha NTP pyrophosphatases"/>
    <property type="match status" value="1"/>
</dbReference>
<evidence type="ECO:0000256" key="10">
    <source>
        <dbReference type="ARBA" id="ARBA00009667"/>
    </source>
</evidence>
<evidence type="ECO:0000256" key="14">
    <source>
        <dbReference type="ARBA" id="ARBA00017720"/>
    </source>
</evidence>
<organism evidence="25 26">
    <name type="scientific">Gracilinema caldarium (strain ATCC 51460 / DSM 7334 / H1)</name>
    <name type="common">Treponema caldarium</name>
    <dbReference type="NCBI Taxonomy" id="744872"/>
    <lineage>
        <taxon>Bacteria</taxon>
        <taxon>Pseudomonadati</taxon>
        <taxon>Spirochaetota</taxon>
        <taxon>Spirochaetia</taxon>
        <taxon>Spirochaetales</taxon>
        <taxon>Breznakiellaceae</taxon>
        <taxon>Gracilinema</taxon>
    </lineage>
</organism>
<dbReference type="GO" id="GO:0004635">
    <property type="term" value="F:phosphoribosyl-AMP cyclohydrolase activity"/>
    <property type="evidence" value="ECO:0007669"/>
    <property type="project" value="UniProtKB-EC"/>
</dbReference>
<evidence type="ECO:0000256" key="20">
    <source>
        <dbReference type="ARBA" id="ARBA00023102"/>
    </source>
</evidence>
<evidence type="ECO:0000256" key="2">
    <source>
        <dbReference type="ARBA" id="ARBA00000901"/>
    </source>
</evidence>
<dbReference type="RefSeq" id="WP_013969826.1">
    <property type="nucleotide sequence ID" value="NC_015732.1"/>
</dbReference>
<evidence type="ECO:0000256" key="5">
    <source>
        <dbReference type="ARBA" id="ARBA00005133"/>
    </source>
</evidence>
<dbReference type="FunFam" id="3.10.20.810:FF:000001">
    <property type="entry name" value="Histidine biosynthesis bifunctional protein HisIE"/>
    <property type="match status" value="1"/>
</dbReference>
<dbReference type="EC" id="5.3.1.16" evidence="12"/>
<evidence type="ECO:0000256" key="3">
    <source>
        <dbReference type="ARBA" id="ARBA00001460"/>
    </source>
</evidence>
<evidence type="ECO:0000256" key="11">
    <source>
        <dbReference type="ARBA" id="ARBA00012414"/>
    </source>
</evidence>
<dbReference type="PANTHER" id="PTHR42945:SF1">
    <property type="entry name" value="HISTIDINE BIOSYNTHESIS BIFUNCTIONAL PROTEIN HIS7"/>
    <property type="match status" value="1"/>
</dbReference>
<evidence type="ECO:0000256" key="8">
    <source>
        <dbReference type="ARBA" id="ARBA00007731"/>
    </source>
</evidence>
<keyword evidence="26" id="KW-1185">Reference proteome</keyword>
<dbReference type="Gene3D" id="3.20.20.70">
    <property type="entry name" value="Aldolase class I"/>
    <property type="match status" value="1"/>
</dbReference>
<dbReference type="GO" id="GO:0000105">
    <property type="term" value="P:L-histidine biosynthetic process"/>
    <property type="evidence" value="ECO:0007669"/>
    <property type="project" value="UniProtKB-UniPathway"/>
</dbReference>
<dbReference type="InterPro" id="IPR008179">
    <property type="entry name" value="HisE"/>
</dbReference>
<dbReference type="SUPFAM" id="SSF141734">
    <property type="entry name" value="HisI-like"/>
    <property type="match status" value="1"/>
</dbReference>
<keyword evidence="16 23" id="KW-0028">Amino-acid biosynthesis</keyword>
<comment type="catalytic activity">
    <reaction evidence="2">
        <text>1-(5-phospho-beta-D-ribosyl)-5-[(5-phospho-beta-D-ribosylamino)methylideneamino]imidazole-4-carboxamide = 5-[(5-phospho-1-deoxy-D-ribulos-1-ylimino)methylamino]-1-(5-phospho-beta-D-ribosyl)imidazole-4-carboxamide</text>
        <dbReference type="Rhea" id="RHEA:15469"/>
        <dbReference type="ChEBI" id="CHEBI:58435"/>
        <dbReference type="ChEBI" id="CHEBI:58525"/>
        <dbReference type="EC" id="5.3.1.16"/>
    </reaction>
</comment>
<dbReference type="InterPro" id="IPR011060">
    <property type="entry name" value="RibuloseP-bd_barrel"/>
</dbReference>
<dbReference type="EMBL" id="CP002868">
    <property type="protein sequence ID" value="AEJ20545.1"/>
    <property type="molecule type" value="Genomic_DNA"/>
</dbReference>
<dbReference type="Pfam" id="PF01502">
    <property type="entry name" value="PRA-CH"/>
    <property type="match status" value="1"/>
</dbReference>
<dbReference type="CDD" id="cd04732">
    <property type="entry name" value="HisA"/>
    <property type="match status" value="1"/>
</dbReference>
<dbReference type="KEGG" id="scd:Spica_2436"/>
<dbReference type="Gene3D" id="3.10.20.810">
    <property type="entry name" value="Phosphoribosyl-AMP cyclohydrolase"/>
    <property type="match status" value="1"/>
</dbReference>
<keyword evidence="15" id="KW-0963">Cytoplasm</keyword>